<accession>A0AC34Q6M5</accession>
<reference evidence="2" key="1">
    <citation type="submission" date="2022-11" db="UniProtKB">
        <authorList>
            <consortium name="WormBaseParasite"/>
        </authorList>
    </citation>
    <scope>IDENTIFICATION</scope>
</reference>
<proteinExistence type="predicted"/>
<name>A0AC34Q6M5_9BILA</name>
<protein>
    <submittedName>
        <fullName evidence="2">Chromo domain-containing protein</fullName>
    </submittedName>
</protein>
<dbReference type="Proteomes" id="UP000887576">
    <property type="component" value="Unplaced"/>
</dbReference>
<evidence type="ECO:0000313" key="1">
    <source>
        <dbReference type="Proteomes" id="UP000887576"/>
    </source>
</evidence>
<sequence>MPKVQQKDPYANDPTLYFVEEIEDKVKKNGEWYYVIKWEGFEERTVKLVSDAEVEIPDVVEKFEGRKCLEMKGRRRSSKSSTRSRASSKRAPLREISSDDKDTEIVPSPSRKRRIVESDEEEVVHFVSEDVTNQNGCENENLSLPIKAEVESEISNYVLTTPKPKKRQQLKKKSSITASTNRKKSTQNIQMVDQLDGESDDSSCSSSRTLETRCELNEERKEPTVSSSNKEEICLPVKVEEPIQDNKSWSQSCIEEILDEKHLFSTPIADDVAYLFIVPVKLVKLFQTIDLSKCKLLRDMVDNGEVKVLFLDMRKNQIFTDLTGRRMVQVFNDGDDLLDSISEQIVEFIYGAILFTKTKEKRLLIKLKNYSDNILINVSAKSFIDKYPELGNLLADQITYYSECIAEIDRQFELCDENIDLVKNSLVDSKFLAEFISKYLEKSSIAEEEALKLCLEAAKVWARAEIQSVENDDSFKAVKCLFESRDMMCQITEDPLSSWLNKIRLHFQAPY</sequence>
<evidence type="ECO:0000313" key="2">
    <source>
        <dbReference type="WBParaSite" id="JU765_v2.g13469.t1"/>
    </source>
</evidence>
<dbReference type="WBParaSite" id="JU765_v2.g13469.t1">
    <property type="protein sequence ID" value="JU765_v2.g13469.t1"/>
    <property type="gene ID" value="JU765_v2.g13469"/>
</dbReference>
<organism evidence="1 2">
    <name type="scientific">Panagrolaimus sp. JU765</name>
    <dbReference type="NCBI Taxonomy" id="591449"/>
    <lineage>
        <taxon>Eukaryota</taxon>
        <taxon>Metazoa</taxon>
        <taxon>Ecdysozoa</taxon>
        <taxon>Nematoda</taxon>
        <taxon>Chromadorea</taxon>
        <taxon>Rhabditida</taxon>
        <taxon>Tylenchina</taxon>
        <taxon>Panagrolaimomorpha</taxon>
        <taxon>Panagrolaimoidea</taxon>
        <taxon>Panagrolaimidae</taxon>
        <taxon>Panagrolaimus</taxon>
    </lineage>
</organism>